<dbReference type="AlphaFoldDB" id="A0A1I2GYU2"/>
<dbReference type="HAMAP" id="MF_00255">
    <property type="entry name" value="Gly_tRNA_synth_beta"/>
    <property type="match status" value="1"/>
</dbReference>
<dbReference type="GO" id="GO:0004814">
    <property type="term" value="F:arginine-tRNA ligase activity"/>
    <property type="evidence" value="ECO:0007669"/>
    <property type="project" value="InterPro"/>
</dbReference>
<keyword evidence="8 11" id="KW-0648">Protein biosynthesis</keyword>
<dbReference type="GO" id="GO:0005829">
    <property type="term" value="C:cytosol"/>
    <property type="evidence" value="ECO:0007669"/>
    <property type="project" value="TreeGrafter"/>
</dbReference>
<evidence type="ECO:0000256" key="6">
    <source>
        <dbReference type="ARBA" id="ARBA00022741"/>
    </source>
</evidence>
<dbReference type="PANTHER" id="PTHR30075:SF2">
    <property type="entry name" value="GLYCINE--TRNA LIGASE, CHLOROPLASTIC_MITOCHONDRIAL 2"/>
    <property type="match status" value="1"/>
</dbReference>
<evidence type="ECO:0000256" key="9">
    <source>
        <dbReference type="ARBA" id="ARBA00023146"/>
    </source>
</evidence>
<proteinExistence type="inferred from homology"/>
<evidence type="ECO:0000256" key="7">
    <source>
        <dbReference type="ARBA" id="ARBA00022840"/>
    </source>
</evidence>
<dbReference type="STRING" id="1076937.SAMN04488120_10118"/>
<evidence type="ECO:0000256" key="11">
    <source>
        <dbReference type="HAMAP-Rule" id="MF_00255"/>
    </source>
</evidence>
<dbReference type="PANTHER" id="PTHR30075">
    <property type="entry name" value="GLYCYL-TRNA SYNTHETASE"/>
    <property type="match status" value="1"/>
</dbReference>
<keyword evidence="9 11" id="KW-0030">Aminoacyl-tRNA synthetase</keyword>
<comment type="subunit">
    <text evidence="3 11">Tetramer of two alpha and two beta subunits.</text>
</comment>
<keyword evidence="4 11" id="KW-0963">Cytoplasm</keyword>
<dbReference type="Proteomes" id="UP000199771">
    <property type="component" value="Unassembled WGS sequence"/>
</dbReference>
<accession>A0A1I2GYU2</accession>
<evidence type="ECO:0000256" key="1">
    <source>
        <dbReference type="ARBA" id="ARBA00004496"/>
    </source>
</evidence>
<sequence length="688" mass="75516">MARDLLLELGTEDLPARYVIPLAEALHEGLTKGLRQRGIAFGAARRYATPRRLAVVLSAVCEQQPDQTVERLGPALAAAVKDGQPTPAGLGFARACGVAFTALGQKDGKLYFRQSTPGRPTTALLPEVFEAALKRMDEHVAKRMRWGDGDETFVRPVQWLLCLFGDEVVPLVRFGLTADRITYGHRFHAPAPIALASPADYETALRTARVLADPATRKAEVRRQIETEARKLAGHVRITDALLDEVTALVEWPVAVIGHFEDRFLALPPEVVVATVETNQRYFTVFRDAAQTQLTNAFITVCNIESRDVAQVIAGNERVIRPRLTDALFFWQQDLKQPLEAYGAKLATVTFHQALGTMADKVGRLRRLAVTIAQALGVDAAYAERAAALCKNDLVTRMVYEFPELQGIMGGHYARASGEPDAVAQAIREHYQPTQQGTPIPATMQGRILALADKLDTLAGIFAVGQKPSASKDPFALRRAALGVLRICLEAELPLDLRALLHTALELQPAGARDAAMLRELEDFIFDRLRAHVVGQRVEGREIAAETFAAVRALGIPRPLDFLRRLYAVHAFVAEPAAPDLAAANKRIRNILRQAGTAPDTVDPARFEHAAEHALFEAMKTLDARNAQTADYRAQLVNLAALREPVDRFFEQVMVNVEDAVLRANRLALLAQLDRLCRSVADLSCLPG</sequence>
<evidence type="ECO:0000256" key="3">
    <source>
        <dbReference type="ARBA" id="ARBA00011209"/>
    </source>
</evidence>
<evidence type="ECO:0000256" key="4">
    <source>
        <dbReference type="ARBA" id="ARBA00022490"/>
    </source>
</evidence>
<dbReference type="Pfam" id="PF02092">
    <property type="entry name" value="tRNA_synt_2f"/>
    <property type="match status" value="1"/>
</dbReference>
<dbReference type="GO" id="GO:0005524">
    <property type="term" value="F:ATP binding"/>
    <property type="evidence" value="ECO:0007669"/>
    <property type="project" value="UniProtKB-UniRule"/>
</dbReference>
<organism evidence="13 14">
    <name type="scientific">Fontimonas thermophila</name>
    <dbReference type="NCBI Taxonomy" id="1076937"/>
    <lineage>
        <taxon>Bacteria</taxon>
        <taxon>Pseudomonadati</taxon>
        <taxon>Pseudomonadota</taxon>
        <taxon>Gammaproteobacteria</taxon>
        <taxon>Nevskiales</taxon>
        <taxon>Nevskiaceae</taxon>
        <taxon>Fontimonas</taxon>
    </lineage>
</organism>
<dbReference type="RefSeq" id="WP_091529708.1">
    <property type="nucleotide sequence ID" value="NZ_FOOC01000001.1"/>
</dbReference>
<evidence type="ECO:0000256" key="10">
    <source>
        <dbReference type="ARBA" id="ARBA00047937"/>
    </source>
</evidence>
<dbReference type="Pfam" id="PF05746">
    <property type="entry name" value="DALR_1"/>
    <property type="match status" value="1"/>
</dbReference>
<name>A0A1I2GYU2_9GAMM</name>
<comment type="subcellular location">
    <subcellularLocation>
        <location evidence="1 11">Cytoplasm</location>
    </subcellularLocation>
</comment>
<dbReference type="PROSITE" id="PS50861">
    <property type="entry name" value="AA_TRNA_LIGASE_II_GLYAB"/>
    <property type="match status" value="1"/>
</dbReference>
<dbReference type="GO" id="GO:0006420">
    <property type="term" value="P:arginyl-tRNA aminoacylation"/>
    <property type="evidence" value="ECO:0007669"/>
    <property type="project" value="InterPro"/>
</dbReference>
<comment type="catalytic activity">
    <reaction evidence="10 11">
        <text>tRNA(Gly) + glycine + ATP = glycyl-tRNA(Gly) + AMP + diphosphate</text>
        <dbReference type="Rhea" id="RHEA:16013"/>
        <dbReference type="Rhea" id="RHEA-COMP:9664"/>
        <dbReference type="Rhea" id="RHEA-COMP:9683"/>
        <dbReference type="ChEBI" id="CHEBI:30616"/>
        <dbReference type="ChEBI" id="CHEBI:33019"/>
        <dbReference type="ChEBI" id="CHEBI:57305"/>
        <dbReference type="ChEBI" id="CHEBI:78442"/>
        <dbReference type="ChEBI" id="CHEBI:78522"/>
        <dbReference type="ChEBI" id="CHEBI:456215"/>
        <dbReference type="EC" id="6.1.1.14"/>
    </reaction>
</comment>
<evidence type="ECO:0000313" key="13">
    <source>
        <dbReference type="EMBL" id="SFF22229.1"/>
    </source>
</evidence>
<dbReference type="EC" id="6.1.1.14" evidence="11"/>
<evidence type="ECO:0000259" key="12">
    <source>
        <dbReference type="Pfam" id="PF05746"/>
    </source>
</evidence>
<feature type="domain" description="DALR anticodon binding" evidence="12">
    <location>
        <begin position="583"/>
        <end position="675"/>
    </location>
</feature>
<dbReference type="NCBIfam" id="TIGR00211">
    <property type="entry name" value="glyS"/>
    <property type="match status" value="1"/>
</dbReference>
<dbReference type="GO" id="GO:0004820">
    <property type="term" value="F:glycine-tRNA ligase activity"/>
    <property type="evidence" value="ECO:0007669"/>
    <property type="project" value="UniProtKB-UniRule"/>
</dbReference>
<dbReference type="InterPro" id="IPR008909">
    <property type="entry name" value="DALR_anticod-bd"/>
</dbReference>
<dbReference type="InterPro" id="IPR006194">
    <property type="entry name" value="Gly-tRNA-synth_heterodimer"/>
</dbReference>
<keyword evidence="14" id="KW-1185">Reference proteome</keyword>
<dbReference type="GO" id="GO:0006426">
    <property type="term" value="P:glycyl-tRNA aminoacylation"/>
    <property type="evidence" value="ECO:0007669"/>
    <property type="project" value="UniProtKB-UniRule"/>
</dbReference>
<reference evidence="13 14" key="1">
    <citation type="submission" date="2016-10" db="EMBL/GenBank/DDBJ databases">
        <authorList>
            <person name="de Groot N.N."/>
        </authorList>
    </citation>
    <scope>NUCLEOTIDE SEQUENCE [LARGE SCALE GENOMIC DNA]</scope>
    <source>
        <strain evidence="13 14">DSM 23609</strain>
    </source>
</reference>
<evidence type="ECO:0000256" key="8">
    <source>
        <dbReference type="ARBA" id="ARBA00022917"/>
    </source>
</evidence>
<comment type="similarity">
    <text evidence="2 11">Belongs to the class-II aminoacyl-tRNA synthetase family.</text>
</comment>
<dbReference type="OrthoDB" id="9775440at2"/>
<evidence type="ECO:0000256" key="2">
    <source>
        <dbReference type="ARBA" id="ARBA00008226"/>
    </source>
</evidence>
<evidence type="ECO:0000313" key="14">
    <source>
        <dbReference type="Proteomes" id="UP000199771"/>
    </source>
</evidence>
<evidence type="ECO:0000256" key="5">
    <source>
        <dbReference type="ARBA" id="ARBA00022598"/>
    </source>
</evidence>
<dbReference type="EMBL" id="FOOC01000001">
    <property type="protein sequence ID" value="SFF22229.1"/>
    <property type="molecule type" value="Genomic_DNA"/>
</dbReference>
<dbReference type="PRINTS" id="PR01045">
    <property type="entry name" value="TRNASYNTHGB"/>
</dbReference>
<dbReference type="InterPro" id="IPR015944">
    <property type="entry name" value="Gly-tRNA-synth_bsu"/>
</dbReference>
<protein>
    <recommendedName>
        <fullName evidence="11">Glycine--tRNA ligase beta subunit</fullName>
        <ecNumber evidence="11">6.1.1.14</ecNumber>
    </recommendedName>
    <alternativeName>
        <fullName evidence="11">Glycyl-tRNA synthetase beta subunit</fullName>
        <shortName evidence="11">GlyRS</shortName>
    </alternativeName>
</protein>
<keyword evidence="6 11" id="KW-0547">Nucleotide-binding</keyword>
<keyword evidence="5 11" id="KW-0436">Ligase</keyword>
<dbReference type="SUPFAM" id="SSF109604">
    <property type="entry name" value="HD-domain/PDEase-like"/>
    <property type="match status" value="1"/>
</dbReference>
<keyword evidence="7 11" id="KW-0067">ATP-binding</keyword>
<gene>
    <name evidence="11" type="primary">glyS</name>
    <name evidence="13" type="ORF">SAMN04488120_10118</name>
</gene>